<sequence length="272" mass="28920">MNSARIAARERKLGMAISDSASMVAAQLHDQGPAAVAPPAPGATAAPNPAPTVTPAPVPPVGPVARPEWQEVRVSPRYLAGAGYNSDAAMDPLTGGAGWHAWSDELANHHLTSPCGRAYLGFLPEDHPEPVGLWKAWARPHHHGPRTWLAAFSDEVPYEFIAAFTTDWAEGYRSDDPTFAQPDSGHRDGVEKVLTVLQLAGWDRDPSTGRGRSLERWTAPDGRAGVEVRINARGSAASESCRESPAGRSGVPRRPTAARCGTRSSARAPRPA</sequence>
<feature type="region of interest" description="Disordered" evidence="1">
    <location>
        <begin position="233"/>
        <end position="272"/>
    </location>
</feature>
<proteinExistence type="predicted"/>
<evidence type="ECO:0000313" key="4">
    <source>
        <dbReference type="Proteomes" id="UP001500037"/>
    </source>
</evidence>
<protein>
    <recommendedName>
        <fullName evidence="2">DUF317 domain-containing protein</fullName>
    </recommendedName>
</protein>
<evidence type="ECO:0000259" key="2">
    <source>
        <dbReference type="Pfam" id="PF03771"/>
    </source>
</evidence>
<organism evidence="3 4">
    <name type="scientific">Kitasatospora nipponensis</name>
    <dbReference type="NCBI Taxonomy" id="258049"/>
    <lineage>
        <taxon>Bacteria</taxon>
        <taxon>Bacillati</taxon>
        <taxon>Actinomycetota</taxon>
        <taxon>Actinomycetes</taxon>
        <taxon>Kitasatosporales</taxon>
        <taxon>Streptomycetaceae</taxon>
        <taxon>Kitasatospora</taxon>
    </lineage>
</organism>
<keyword evidence="4" id="KW-1185">Reference proteome</keyword>
<feature type="region of interest" description="Disordered" evidence="1">
    <location>
        <begin position="29"/>
        <end position="52"/>
    </location>
</feature>
<evidence type="ECO:0000313" key="3">
    <source>
        <dbReference type="EMBL" id="GAA1215375.1"/>
    </source>
</evidence>
<comment type="caution">
    <text evidence="3">The sequence shown here is derived from an EMBL/GenBank/DDBJ whole genome shotgun (WGS) entry which is preliminary data.</text>
</comment>
<dbReference type="Proteomes" id="UP001500037">
    <property type="component" value="Unassembled WGS sequence"/>
</dbReference>
<feature type="domain" description="DUF317" evidence="2">
    <location>
        <begin position="112"/>
        <end position="167"/>
    </location>
</feature>
<name>A0ABN1VLR6_9ACTN</name>
<dbReference type="Pfam" id="PF03771">
    <property type="entry name" value="SPDY"/>
    <property type="match status" value="1"/>
</dbReference>
<gene>
    <name evidence="3" type="ORF">GCM10009665_01500</name>
</gene>
<dbReference type="EMBL" id="BAAALF010000001">
    <property type="protein sequence ID" value="GAA1215375.1"/>
    <property type="molecule type" value="Genomic_DNA"/>
</dbReference>
<accession>A0ABN1VLR6</accession>
<evidence type="ECO:0000256" key="1">
    <source>
        <dbReference type="SAM" id="MobiDB-lite"/>
    </source>
</evidence>
<dbReference type="InterPro" id="IPR005523">
    <property type="entry name" value="DUF317_SPDY"/>
</dbReference>
<reference evidence="3 4" key="1">
    <citation type="journal article" date="2019" name="Int. J. Syst. Evol. Microbiol.">
        <title>The Global Catalogue of Microorganisms (GCM) 10K type strain sequencing project: providing services to taxonomists for standard genome sequencing and annotation.</title>
        <authorList>
            <consortium name="The Broad Institute Genomics Platform"/>
            <consortium name="The Broad Institute Genome Sequencing Center for Infectious Disease"/>
            <person name="Wu L."/>
            <person name="Ma J."/>
        </authorList>
    </citation>
    <scope>NUCLEOTIDE SEQUENCE [LARGE SCALE GENOMIC DNA]</scope>
    <source>
        <strain evidence="3 4">JCM 13004</strain>
    </source>
</reference>